<dbReference type="InterPro" id="IPR016169">
    <property type="entry name" value="FAD-bd_PCMH_sub2"/>
</dbReference>
<dbReference type="InterPro" id="IPR016167">
    <property type="entry name" value="FAD-bd_PCMH_sub1"/>
</dbReference>
<evidence type="ECO:0000313" key="8">
    <source>
        <dbReference type="Proteomes" id="UP000717328"/>
    </source>
</evidence>
<accession>A0A9P7GIV7</accession>
<dbReference type="Pfam" id="PF01565">
    <property type="entry name" value="FAD_binding_4"/>
    <property type="match status" value="1"/>
</dbReference>
<keyword evidence="4" id="KW-0274">FAD</keyword>
<keyword evidence="3" id="KW-0285">Flavoprotein</keyword>
<comment type="caution">
    <text evidence="7">The sequence shown here is derived from an EMBL/GenBank/DDBJ whole genome shotgun (WGS) entry which is preliminary data.</text>
</comment>
<proteinExistence type="inferred from homology"/>
<dbReference type="AlphaFoldDB" id="A0A9P7GIV7"/>
<keyword evidence="5" id="KW-0560">Oxidoreductase</keyword>
<evidence type="ECO:0000313" key="7">
    <source>
        <dbReference type="EMBL" id="KAG5650539.1"/>
    </source>
</evidence>
<evidence type="ECO:0000256" key="5">
    <source>
        <dbReference type="ARBA" id="ARBA00023002"/>
    </source>
</evidence>
<name>A0A9P7GIV7_9AGAR</name>
<dbReference type="EMBL" id="JABCKI010000422">
    <property type="protein sequence ID" value="KAG5650539.1"/>
    <property type="molecule type" value="Genomic_DNA"/>
</dbReference>
<reference evidence="7" key="1">
    <citation type="submission" date="2021-02" db="EMBL/GenBank/DDBJ databases">
        <authorList>
            <person name="Nieuwenhuis M."/>
            <person name="Van De Peppel L.J.J."/>
        </authorList>
    </citation>
    <scope>NUCLEOTIDE SEQUENCE</scope>
    <source>
        <strain evidence="7">D49</strain>
    </source>
</reference>
<sequence length="458" mass="49499">MTDLATFNLTQFKGDIVTPDDADYLQAIARWAANAKRRAKVVAFVKDGEDVALAIKYARSNALPIAIRGGGHSSAGGSSSEGGLVIDLSRHLDGARVDPDKKLAYVGGGALWKTVDEETAKYGLATVAGTVNHTGVGGLTLGGGFGWLTSEHGMAIDNLVQATIVTADGFILTASEAENPDLFFGIRGGGSNFGVVTEFVFKLHPQRATVYHGIVIFPATALEKFLEVSAKWWENVGEKEAMFQFLSVGPDGKPAISILLFYNGTEAEGRANFKAFLDIGPVADYSKEVPYETVNGTLSEVLAHGQGVYLKGGAFRKPEYHSIAQAFDKIIGFSSPEVRVQLAFEYFPLGKVLSVPQGATALRRDPTPNFVVMVLWKGDFEGSTERGREIAHEITRIILNEQKLTGAESFGYGNYDPEAVAGDKAKAAFAENYPRLQTIKKRYDPENIFNKWFAITPA</sequence>
<reference evidence="7" key="2">
    <citation type="submission" date="2021-10" db="EMBL/GenBank/DDBJ databases">
        <title>Phylogenomics reveals ancestral predisposition of the termite-cultivated fungus Termitomyces towards a domesticated lifestyle.</title>
        <authorList>
            <person name="Auxier B."/>
            <person name="Grum-Grzhimaylo A."/>
            <person name="Cardenas M.E."/>
            <person name="Lodge J.D."/>
            <person name="Laessoe T."/>
            <person name="Pedersen O."/>
            <person name="Smith M.E."/>
            <person name="Kuyper T.W."/>
            <person name="Franco-Molano E.A."/>
            <person name="Baroni T.J."/>
            <person name="Aanen D.K."/>
        </authorList>
    </citation>
    <scope>NUCLEOTIDE SEQUENCE</scope>
    <source>
        <strain evidence="7">D49</strain>
    </source>
</reference>
<evidence type="ECO:0000259" key="6">
    <source>
        <dbReference type="PROSITE" id="PS51387"/>
    </source>
</evidence>
<evidence type="ECO:0000256" key="1">
    <source>
        <dbReference type="ARBA" id="ARBA00001974"/>
    </source>
</evidence>
<feature type="domain" description="FAD-binding PCMH-type" evidence="6">
    <location>
        <begin position="34"/>
        <end position="206"/>
    </location>
</feature>
<dbReference type="InterPro" id="IPR006094">
    <property type="entry name" value="Oxid_FAD_bind_N"/>
</dbReference>
<dbReference type="Gene3D" id="3.30.43.10">
    <property type="entry name" value="Uridine Diphospho-n-acetylenolpyruvylglucosamine Reductase, domain 2"/>
    <property type="match status" value="1"/>
</dbReference>
<dbReference type="InterPro" id="IPR050416">
    <property type="entry name" value="FAD-linked_Oxidoreductase"/>
</dbReference>
<evidence type="ECO:0000256" key="4">
    <source>
        <dbReference type="ARBA" id="ARBA00022827"/>
    </source>
</evidence>
<comment type="similarity">
    <text evidence="2">Belongs to the oxygen-dependent FAD-linked oxidoreductase family.</text>
</comment>
<dbReference type="InterPro" id="IPR016166">
    <property type="entry name" value="FAD-bd_PCMH"/>
</dbReference>
<comment type="cofactor">
    <cofactor evidence="1">
        <name>FAD</name>
        <dbReference type="ChEBI" id="CHEBI:57692"/>
    </cofactor>
</comment>
<dbReference type="Gene3D" id="3.40.462.20">
    <property type="match status" value="1"/>
</dbReference>
<evidence type="ECO:0000256" key="3">
    <source>
        <dbReference type="ARBA" id="ARBA00022630"/>
    </source>
</evidence>
<evidence type="ECO:0000256" key="2">
    <source>
        <dbReference type="ARBA" id="ARBA00005466"/>
    </source>
</evidence>
<dbReference type="Proteomes" id="UP000717328">
    <property type="component" value="Unassembled WGS sequence"/>
</dbReference>
<dbReference type="OrthoDB" id="415825at2759"/>
<dbReference type="InterPro" id="IPR036318">
    <property type="entry name" value="FAD-bd_PCMH-like_sf"/>
</dbReference>
<keyword evidence="8" id="KW-1185">Reference proteome</keyword>
<dbReference type="PANTHER" id="PTHR42973:SF39">
    <property type="entry name" value="FAD-BINDING PCMH-TYPE DOMAIN-CONTAINING PROTEIN"/>
    <property type="match status" value="1"/>
</dbReference>
<dbReference type="PANTHER" id="PTHR42973">
    <property type="entry name" value="BINDING OXIDOREDUCTASE, PUTATIVE (AFU_ORTHOLOGUE AFUA_1G17690)-RELATED"/>
    <property type="match status" value="1"/>
</dbReference>
<dbReference type="InterPro" id="IPR012951">
    <property type="entry name" value="BBE"/>
</dbReference>
<organism evidence="7 8">
    <name type="scientific">Sphagnurus paluster</name>
    <dbReference type="NCBI Taxonomy" id="117069"/>
    <lineage>
        <taxon>Eukaryota</taxon>
        <taxon>Fungi</taxon>
        <taxon>Dikarya</taxon>
        <taxon>Basidiomycota</taxon>
        <taxon>Agaricomycotina</taxon>
        <taxon>Agaricomycetes</taxon>
        <taxon>Agaricomycetidae</taxon>
        <taxon>Agaricales</taxon>
        <taxon>Tricholomatineae</taxon>
        <taxon>Lyophyllaceae</taxon>
        <taxon>Sphagnurus</taxon>
    </lineage>
</organism>
<dbReference type="GO" id="GO:0016491">
    <property type="term" value="F:oxidoreductase activity"/>
    <property type="evidence" value="ECO:0007669"/>
    <property type="project" value="UniProtKB-KW"/>
</dbReference>
<dbReference type="Pfam" id="PF08031">
    <property type="entry name" value="BBE"/>
    <property type="match status" value="1"/>
</dbReference>
<protein>
    <recommendedName>
        <fullName evidence="6">FAD-binding PCMH-type domain-containing protein</fullName>
    </recommendedName>
</protein>
<dbReference type="GO" id="GO:0071949">
    <property type="term" value="F:FAD binding"/>
    <property type="evidence" value="ECO:0007669"/>
    <property type="project" value="InterPro"/>
</dbReference>
<dbReference type="SUPFAM" id="SSF56176">
    <property type="entry name" value="FAD-binding/transporter-associated domain-like"/>
    <property type="match status" value="1"/>
</dbReference>
<dbReference type="PROSITE" id="PS51387">
    <property type="entry name" value="FAD_PCMH"/>
    <property type="match status" value="1"/>
</dbReference>
<dbReference type="Gene3D" id="3.30.465.10">
    <property type="match status" value="1"/>
</dbReference>
<gene>
    <name evidence="7" type="ORF">H0H81_011882</name>
</gene>